<dbReference type="Gene3D" id="1.10.10.10">
    <property type="entry name" value="Winged helix-like DNA-binding domain superfamily/Winged helix DNA-binding domain"/>
    <property type="match status" value="1"/>
</dbReference>
<gene>
    <name evidence="2" type="ORF">ML536_03135</name>
</gene>
<feature type="domain" description="HTH iclR-type" evidence="1">
    <location>
        <begin position="12"/>
        <end position="45"/>
    </location>
</feature>
<name>A0AA41UEU4_9HYPH</name>
<keyword evidence="3" id="KW-1185">Reference proteome</keyword>
<dbReference type="SUPFAM" id="SSF46785">
    <property type="entry name" value="Winged helix' DNA-binding domain"/>
    <property type="match status" value="1"/>
</dbReference>
<dbReference type="RefSeq" id="WP_281734931.1">
    <property type="nucleotide sequence ID" value="NZ_JAKETQ010000001.1"/>
</dbReference>
<evidence type="ECO:0000313" key="2">
    <source>
        <dbReference type="EMBL" id="MCI0125816.1"/>
    </source>
</evidence>
<comment type="caution">
    <text evidence="2">The sequence shown here is derived from an EMBL/GenBank/DDBJ whole genome shotgun (WGS) entry which is preliminary data.</text>
</comment>
<dbReference type="InterPro" id="IPR005471">
    <property type="entry name" value="Tscrpt_reg_IclR_N"/>
</dbReference>
<dbReference type="AlphaFoldDB" id="A0AA41UEU4"/>
<dbReference type="GO" id="GO:0003700">
    <property type="term" value="F:DNA-binding transcription factor activity"/>
    <property type="evidence" value="ECO:0007669"/>
    <property type="project" value="InterPro"/>
</dbReference>
<organism evidence="2 3">
    <name type="scientific">Paradevosia shaoguanensis</name>
    <dbReference type="NCBI Taxonomy" id="1335043"/>
    <lineage>
        <taxon>Bacteria</taxon>
        <taxon>Pseudomonadati</taxon>
        <taxon>Pseudomonadota</taxon>
        <taxon>Alphaproteobacteria</taxon>
        <taxon>Hyphomicrobiales</taxon>
        <taxon>Devosiaceae</taxon>
        <taxon>Paradevosia</taxon>
    </lineage>
</organism>
<dbReference type="InterPro" id="IPR036390">
    <property type="entry name" value="WH_DNA-bd_sf"/>
</dbReference>
<dbReference type="EMBL" id="JALAZD010000001">
    <property type="protein sequence ID" value="MCI0125816.1"/>
    <property type="molecule type" value="Genomic_DNA"/>
</dbReference>
<accession>A0AA41UEU4</accession>
<protein>
    <submittedName>
        <fullName evidence="2">Winged helix-turn-helix transcriptional regulator</fullName>
    </submittedName>
</protein>
<dbReference type="Pfam" id="PF09339">
    <property type="entry name" value="HTH_IclR"/>
    <property type="match status" value="1"/>
</dbReference>
<evidence type="ECO:0000259" key="1">
    <source>
        <dbReference type="Pfam" id="PF09339"/>
    </source>
</evidence>
<dbReference type="Proteomes" id="UP001156140">
    <property type="component" value="Unassembled WGS sequence"/>
</dbReference>
<sequence length="159" mass="16457">MEALARLLLGAAEAPSATVAEIAAREGIARSTAFDIVRRMEEAGLAIRGAGGDLAPGNRAVELGFAAHGIAHLHGPAEAVLAWLKETLGMAAAFGIGEGEGRIELAAIPAPRGRAVRPVTTITERAGEVWIELQLPTDASEQLVEAAKRNLRRAAAALV</sequence>
<evidence type="ECO:0000313" key="3">
    <source>
        <dbReference type="Proteomes" id="UP001156140"/>
    </source>
</evidence>
<dbReference type="InterPro" id="IPR036388">
    <property type="entry name" value="WH-like_DNA-bd_sf"/>
</dbReference>
<reference evidence="2" key="1">
    <citation type="submission" date="2022-03" db="EMBL/GenBank/DDBJ databases">
        <title>The complete genome sequence of a Methyloterrigena soli.</title>
        <authorList>
            <person name="Zi Z."/>
        </authorList>
    </citation>
    <scope>NUCLEOTIDE SEQUENCE</scope>
    <source>
        <strain evidence="2">M48</strain>
    </source>
</reference>
<proteinExistence type="predicted"/>